<dbReference type="AlphaFoldDB" id="X1B1Y4"/>
<feature type="non-terminal residue" evidence="1">
    <location>
        <position position="1"/>
    </location>
</feature>
<dbReference type="EMBL" id="BART01009581">
    <property type="protein sequence ID" value="GAG78283.1"/>
    <property type="molecule type" value="Genomic_DNA"/>
</dbReference>
<gene>
    <name evidence="1" type="ORF">S01H4_21193</name>
</gene>
<sequence>YFLNTEGVAGEPPLLTKNEAWIQITDKIWRNLAKDFNLIYERTLI</sequence>
<accession>X1B1Y4</accession>
<evidence type="ECO:0000313" key="1">
    <source>
        <dbReference type="EMBL" id="GAG78283.1"/>
    </source>
</evidence>
<organism evidence="1">
    <name type="scientific">marine sediment metagenome</name>
    <dbReference type="NCBI Taxonomy" id="412755"/>
    <lineage>
        <taxon>unclassified sequences</taxon>
        <taxon>metagenomes</taxon>
        <taxon>ecological metagenomes</taxon>
    </lineage>
</organism>
<protein>
    <submittedName>
        <fullName evidence="1">Uncharacterized protein</fullName>
    </submittedName>
</protein>
<name>X1B1Y4_9ZZZZ</name>
<reference evidence="1" key="1">
    <citation type="journal article" date="2014" name="Front. Microbiol.">
        <title>High frequency of phylogenetically diverse reductive dehalogenase-homologous genes in deep subseafloor sedimentary metagenomes.</title>
        <authorList>
            <person name="Kawai M."/>
            <person name="Futagami T."/>
            <person name="Toyoda A."/>
            <person name="Takaki Y."/>
            <person name="Nishi S."/>
            <person name="Hori S."/>
            <person name="Arai W."/>
            <person name="Tsubouchi T."/>
            <person name="Morono Y."/>
            <person name="Uchiyama I."/>
            <person name="Ito T."/>
            <person name="Fujiyama A."/>
            <person name="Inagaki F."/>
            <person name="Takami H."/>
        </authorList>
    </citation>
    <scope>NUCLEOTIDE SEQUENCE</scope>
    <source>
        <strain evidence="1">Expedition CK06-06</strain>
    </source>
</reference>
<proteinExistence type="predicted"/>
<comment type="caution">
    <text evidence="1">The sequence shown here is derived from an EMBL/GenBank/DDBJ whole genome shotgun (WGS) entry which is preliminary data.</text>
</comment>